<dbReference type="GO" id="GO:0003677">
    <property type="term" value="F:DNA binding"/>
    <property type="evidence" value="ECO:0007669"/>
    <property type="project" value="UniProtKB-KW"/>
</dbReference>
<accession>A0A5J5IC31</accession>
<evidence type="ECO:0000256" key="4">
    <source>
        <dbReference type="ARBA" id="ARBA00023125"/>
    </source>
</evidence>
<dbReference type="CDD" id="cd07377">
    <property type="entry name" value="WHTH_GntR"/>
    <property type="match status" value="1"/>
</dbReference>
<gene>
    <name evidence="7" type="ORF">FW778_21170</name>
</gene>
<dbReference type="EMBL" id="VYQF01000012">
    <property type="protein sequence ID" value="KAA9035474.1"/>
    <property type="molecule type" value="Genomic_DNA"/>
</dbReference>
<dbReference type="InterPro" id="IPR015421">
    <property type="entry name" value="PyrdxlP-dep_Trfase_major"/>
</dbReference>
<dbReference type="InterPro" id="IPR004839">
    <property type="entry name" value="Aminotransferase_I/II_large"/>
</dbReference>
<evidence type="ECO:0000256" key="1">
    <source>
        <dbReference type="ARBA" id="ARBA00005384"/>
    </source>
</evidence>
<keyword evidence="3" id="KW-0805">Transcription regulation</keyword>
<dbReference type="InterPro" id="IPR036390">
    <property type="entry name" value="WH_DNA-bd_sf"/>
</dbReference>
<evidence type="ECO:0000259" key="6">
    <source>
        <dbReference type="PROSITE" id="PS50949"/>
    </source>
</evidence>
<dbReference type="Proteomes" id="UP000326903">
    <property type="component" value="Unassembled WGS sequence"/>
</dbReference>
<dbReference type="SUPFAM" id="SSF53383">
    <property type="entry name" value="PLP-dependent transferases"/>
    <property type="match status" value="1"/>
</dbReference>
<evidence type="ECO:0000313" key="7">
    <source>
        <dbReference type="EMBL" id="KAA9035474.1"/>
    </source>
</evidence>
<keyword evidence="7" id="KW-0032">Aminotransferase</keyword>
<dbReference type="InterPro" id="IPR036388">
    <property type="entry name" value="WH-like_DNA-bd_sf"/>
</dbReference>
<dbReference type="GO" id="GO:0008483">
    <property type="term" value="F:transaminase activity"/>
    <property type="evidence" value="ECO:0007669"/>
    <property type="project" value="UniProtKB-KW"/>
</dbReference>
<organism evidence="7 8">
    <name type="scientific">Ginsengibacter hankyongi</name>
    <dbReference type="NCBI Taxonomy" id="2607284"/>
    <lineage>
        <taxon>Bacteria</taxon>
        <taxon>Pseudomonadati</taxon>
        <taxon>Bacteroidota</taxon>
        <taxon>Chitinophagia</taxon>
        <taxon>Chitinophagales</taxon>
        <taxon>Chitinophagaceae</taxon>
        <taxon>Ginsengibacter</taxon>
    </lineage>
</organism>
<dbReference type="PANTHER" id="PTHR46577">
    <property type="entry name" value="HTH-TYPE TRANSCRIPTIONAL REGULATORY PROTEIN GABR"/>
    <property type="match status" value="1"/>
</dbReference>
<comment type="caution">
    <text evidence="7">The sequence shown here is derived from an EMBL/GenBank/DDBJ whole genome shotgun (WGS) entry which is preliminary data.</text>
</comment>
<dbReference type="Gene3D" id="3.40.640.10">
    <property type="entry name" value="Type I PLP-dependent aspartate aminotransferase-like (Major domain)"/>
    <property type="match status" value="1"/>
</dbReference>
<name>A0A5J5IC31_9BACT</name>
<keyword evidence="7" id="KW-0808">Transferase</keyword>
<dbReference type="PANTHER" id="PTHR46577:SF1">
    <property type="entry name" value="HTH-TYPE TRANSCRIPTIONAL REGULATORY PROTEIN GABR"/>
    <property type="match status" value="1"/>
</dbReference>
<protein>
    <submittedName>
        <fullName evidence="7">PLP-dependent aminotransferase family protein</fullName>
    </submittedName>
</protein>
<comment type="similarity">
    <text evidence="1">In the C-terminal section; belongs to the class-I pyridoxal-phosphate-dependent aminotransferase family.</text>
</comment>
<dbReference type="SUPFAM" id="SSF46785">
    <property type="entry name" value="Winged helix' DNA-binding domain"/>
    <property type="match status" value="1"/>
</dbReference>
<keyword evidence="4" id="KW-0238">DNA-binding</keyword>
<keyword evidence="2" id="KW-0663">Pyridoxal phosphate</keyword>
<dbReference type="Gene3D" id="1.10.10.10">
    <property type="entry name" value="Winged helix-like DNA-binding domain superfamily/Winged helix DNA-binding domain"/>
    <property type="match status" value="1"/>
</dbReference>
<dbReference type="PROSITE" id="PS50949">
    <property type="entry name" value="HTH_GNTR"/>
    <property type="match status" value="1"/>
</dbReference>
<dbReference type="SMART" id="SM00345">
    <property type="entry name" value="HTH_GNTR"/>
    <property type="match status" value="1"/>
</dbReference>
<evidence type="ECO:0000256" key="2">
    <source>
        <dbReference type="ARBA" id="ARBA00022898"/>
    </source>
</evidence>
<dbReference type="Pfam" id="PF00392">
    <property type="entry name" value="GntR"/>
    <property type="match status" value="1"/>
</dbReference>
<sequence length="502" mass="57482">MPKSSLHINIPGLVVNRKNKTPAYRQIYEGLRNIILNRQIREGQRLPSSRMLAEDLKVSRNIVLLAYEQLALEGYINSGVGSGSYVSKSLDQIITYPKQKVLTPNIKVSETKSFVNLKHPLSENIINTESAKSSVIPFQNGIPSFDQFPFKQWVKCANKIFREFEFLHLGYDDAQGFYPLRQSIAAYLRTNRALQCEPEQIVITNGAQQAINMIAKMLIKKNDLFWMEDPGYANAKAAFMEEGALPCYIPLSKNGINVDWAIKHYPKANLVYVTPSNQFPTGGTLPLPKRIQLLNWAHKNDMWIIEDDYDSEFRYFKKPVASLQGLDNFGRVIYLGTFSKILFPALRIGYLVLPSVEIAKTFSKAKSFFDRQNSITDQAILHEFMKQDFFASHLRKMRILYKKRQDFLCSQIHKYGKGVIRVEKQDSGMHLIGWLPDGMDDKVISEFLHSHNIISTPLSRYANKFETKPGLILGYTSFNEKYLKDYSIKLISFLKKITGSST</sequence>
<evidence type="ECO:0000313" key="8">
    <source>
        <dbReference type="Proteomes" id="UP000326903"/>
    </source>
</evidence>
<proteinExistence type="inferred from homology"/>
<evidence type="ECO:0000256" key="5">
    <source>
        <dbReference type="ARBA" id="ARBA00023163"/>
    </source>
</evidence>
<dbReference type="GO" id="GO:0030170">
    <property type="term" value="F:pyridoxal phosphate binding"/>
    <property type="evidence" value="ECO:0007669"/>
    <property type="project" value="InterPro"/>
</dbReference>
<dbReference type="InterPro" id="IPR015424">
    <property type="entry name" value="PyrdxlP-dep_Trfase"/>
</dbReference>
<dbReference type="InterPro" id="IPR000524">
    <property type="entry name" value="Tscrpt_reg_HTH_GntR"/>
</dbReference>
<dbReference type="InterPro" id="IPR051446">
    <property type="entry name" value="HTH_trans_reg/aminotransferase"/>
</dbReference>
<feature type="domain" description="HTH gntR-type" evidence="6">
    <location>
        <begin position="21"/>
        <end position="89"/>
    </location>
</feature>
<dbReference type="AlphaFoldDB" id="A0A5J5IC31"/>
<keyword evidence="5" id="KW-0804">Transcription</keyword>
<dbReference type="Pfam" id="PF00155">
    <property type="entry name" value="Aminotran_1_2"/>
    <property type="match status" value="1"/>
</dbReference>
<dbReference type="GO" id="GO:0003700">
    <property type="term" value="F:DNA-binding transcription factor activity"/>
    <property type="evidence" value="ECO:0007669"/>
    <property type="project" value="InterPro"/>
</dbReference>
<keyword evidence="8" id="KW-1185">Reference proteome</keyword>
<evidence type="ECO:0000256" key="3">
    <source>
        <dbReference type="ARBA" id="ARBA00023015"/>
    </source>
</evidence>
<dbReference type="CDD" id="cd00609">
    <property type="entry name" value="AAT_like"/>
    <property type="match status" value="1"/>
</dbReference>
<dbReference type="RefSeq" id="WP_150416895.1">
    <property type="nucleotide sequence ID" value="NZ_VYQF01000012.1"/>
</dbReference>
<reference evidence="7 8" key="1">
    <citation type="submission" date="2019-09" db="EMBL/GenBank/DDBJ databases">
        <title>Draft genome sequence of Ginsengibacter sp. BR5-29.</title>
        <authorList>
            <person name="Im W.-T."/>
        </authorList>
    </citation>
    <scope>NUCLEOTIDE SEQUENCE [LARGE SCALE GENOMIC DNA]</scope>
    <source>
        <strain evidence="7 8">BR5-29</strain>
    </source>
</reference>